<gene>
    <name evidence="1" type="ORF">SFRICE_005574</name>
</gene>
<accession>A0A2H1VEB0</accession>
<proteinExistence type="predicted"/>
<protein>
    <submittedName>
        <fullName evidence="1">SFRICE_005574</fullName>
    </submittedName>
</protein>
<sequence length="320" mass="35718">MVGEVDFLIHSGYCLPHTGFDFCDHGFVEDCWLHARLVAVQVQLGNRDVVLGQGAVVLLVETPVQDGEGEGLVAREVVEQDRAVDVAGDPGDTEWFNVNVWNNLIHTTKHDASLVSYPFSVRSWYHSSLAGPFMPKHGSSTLKVPKHLTKTIRMEYLQCADVTIHCITGKRADGSPDGKQLPPPMDIRNTRSVTRVGNLRVFGESGIEKKGNWASGKLTHTTKHNASVVSRQLSVRYHSGRVGPAVPKHGSTTRLKCIPLPANELTDHLMVSNRRRPWTLETLEALQVPYFTTAWFIRTGQSECRTPSSFDYFKRKINSY</sequence>
<dbReference type="EMBL" id="ODYU01002097">
    <property type="protein sequence ID" value="SOQ39173.1"/>
    <property type="molecule type" value="Genomic_DNA"/>
</dbReference>
<organism evidence="1">
    <name type="scientific">Spodoptera frugiperda</name>
    <name type="common">Fall armyworm</name>
    <dbReference type="NCBI Taxonomy" id="7108"/>
    <lineage>
        <taxon>Eukaryota</taxon>
        <taxon>Metazoa</taxon>
        <taxon>Ecdysozoa</taxon>
        <taxon>Arthropoda</taxon>
        <taxon>Hexapoda</taxon>
        <taxon>Insecta</taxon>
        <taxon>Pterygota</taxon>
        <taxon>Neoptera</taxon>
        <taxon>Endopterygota</taxon>
        <taxon>Lepidoptera</taxon>
        <taxon>Glossata</taxon>
        <taxon>Ditrysia</taxon>
        <taxon>Noctuoidea</taxon>
        <taxon>Noctuidae</taxon>
        <taxon>Amphipyrinae</taxon>
        <taxon>Spodoptera</taxon>
    </lineage>
</organism>
<evidence type="ECO:0000313" key="1">
    <source>
        <dbReference type="EMBL" id="SOQ39173.1"/>
    </source>
</evidence>
<reference evidence="1" key="1">
    <citation type="submission" date="2016-07" db="EMBL/GenBank/DDBJ databases">
        <authorList>
            <person name="Bretaudeau A."/>
        </authorList>
    </citation>
    <scope>NUCLEOTIDE SEQUENCE</scope>
    <source>
        <strain evidence="1">Rice</strain>
        <tissue evidence="1">Whole body</tissue>
    </source>
</reference>
<name>A0A2H1VEB0_SPOFR</name>
<dbReference type="AlphaFoldDB" id="A0A2H1VEB0"/>